<evidence type="ECO:0000313" key="3">
    <source>
        <dbReference type="WBParaSite" id="maker-unitig_28635-snap-gene-0.2-mRNA-1"/>
    </source>
</evidence>
<keyword evidence="2" id="KW-1185">Reference proteome</keyword>
<feature type="region of interest" description="Disordered" evidence="1">
    <location>
        <begin position="72"/>
        <end position="93"/>
    </location>
</feature>
<dbReference type="AlphaFoldDB" id="A0A1I8FBV7"/>
<protein>
    <submittedName>
        <fullName evidence="3">ERC protein 2</fullName>
    </submittedName>
</protein>
<feature type="compositionally biased region" description="Low complexity" evidence="1">
    <location>
        <begin position="14"/>
        <end position="26"/>
    </location>
</feature>
<accession>A0A1I8FBV7</accession>
<dbReference type="WBParaSite" id="maker-unitig_28635-snap-gene-0.2-mRNA-1">
    <property type="protein sequence ID" value="maker-unitig_28635-snap-gene-0.2-mRNA-1"/>
    <property type="gene ID" value="maker-unitig_28635-snap-gene-0.2"/>
</dbReference>
<organism evidence="2 3">
    <name type="scientific">Macrostomum lignano</name>
    <dbReference type="NCBI Taxonomy" id="282301"/>
    <lineage>
        <taxon>Eukaryota</taxon>
        <taxon>Metazoa</taxon>
        <taxon>Spiralia</taxon>
        <taxon>Lophotrochozoa</taxon>
        <taxon>Platyhelminthes</taxon>
        <taxon>Rhabditophora</taxon>
        <taxon>Macrostomorpha</taxon>
        <taxon>Macrostomida</taxon>
        <taxon>Macrostomidae</taxon>
        <taxon>Macrostomum</taxon>
    </lineage>
</organism>
<evidence type="ECO:0000313" key="2">
    <source>
        <dbReference type="Proteomes" id="UP000095280"/>
    </source>
</evidence>
<evidence type="ECO:0000256" key="1">
    <source>
        <dbReference type="SAM" id="MobiDB-lite"/>
    </source>
</evidence>
<feature type="region of interest" description="Disordered" evidence="1">
    <location>
        <begin position="1"/>
        <end position="26"/>
    </location>
</feature>
<dbReference type="Proteomes" id="UP000095280">
    <property type="component" value="Unplaced"/>
</dbReference>
<name>A0A1I8FBV7_9PLAT</name>
<proteinExistence type="predicted"/>
<sequence>LQAELERLRQKQLASSSGSEQSEAAVALAQDNARQALEISDLRDQLQACKTAGGGVGELEAGATAGGGCGFLDTADRQSDNPKSVSPNIHPPPVSAAVVNPAAHQRHYGIASCPSLTAVVQHRRICVD</sequence>
<reference evidence="3" key="1">
    <citation type="submission" date="2016-11" db="UniProtKB">
        <authorList>
            <consortium name="WormBaseParasite"/>
        </authorList>
    </citation>
    <scope>IDENTIFICATION</scope>
</reference>